<reference evidence="1 2" key="1">
    <citation type="submission" date="2019-02" db="EMBL/GenBank/DDBJ databases">
        <title>Genome sequencing of the rare red list fungi Dentipellis fragilis.</title>
        <authorList>
            <person name="Buettner E."/>
            <person name="Kellner H."/>
        </authorList>
    </citation>
    <scope>NUCLEOTIDE SEQUENCE [LARGE SCALE GENOMIC DNA]</scope>
    <source>
        <strain evidence="1 2">DSM 105465</strain>
    </source>
</reference>
<keyword evidence="2" id="KW-1185">Reference proteome</keyword>
<name>A0A4Y9Z9I8_9AGAM</name>
<sequence length="134" mass="15181">MSITSTSPNKQTYIVWARDYTDPECWSRRDAVTTPEHLTNVATKWDPDFLKVAGVLIPDQYANLPLPEKRWNGSFFIAKSESLEAMWEVVKSDTYYRNNVWDKDAIVVMEILPVTVLPDRGVLSLPGPPPEAGN</sequence>
<protein>
    <recommendedName>
        <fullName evidence="3">YCII-related domain-containing protein</fullName>
    </recommendedName>
</protein>
<dbReference type="PANTHER" id="PTHR33606:SF3">
    <property type="entry name" value="PROTEIN YCII"/>
    <property type="match status" value="1"/>
</dbReference>
<dbReference type="SUPFAM" id="SSF54909">
    <property type="entry name" value="Dimeric alpha+beta barrel"/>
    <property type="match status" value="1"/>
</dbReference>
<dbReference type="EMBL" id="SEOQ01000048">
    <property type="protein sequence ID" value="TFY71516.1"/>
    <property type="molecule type" value="Genomic_DNA"/>
</dbReference>
<proteinExistence type="predicted"/>
<dbReference type="OrthoDB" id="5519740at2759"/>
<dbReference type="InterPro" id="IPR051807">
    <property type="entry name" value="Sec-metab_biosynth-assoc"/>
</dbReference>
<evidence type="ECO:0000313" key="2">
    <source>
        <dbReference type="Proteomes" id="UP000298327"/>
    </source>
</evidence>
<dbReference type="AlphaFoldDB" id="A0A4Y9Z9I8"/>
<evidence type="ECO:0008006" key="3">
    <source>
        <dbReference type="Google" id="ProtNLM"/>
    </source>
</evidence>
<organism evidence="1 2">
    <name type="scientific">Dentipellis fragilis</name>
    <dbReference type="NCBI Taxonomy" id="205917"/>
    <lineage>
        <taxon>Eukaryota</taxon>
        <taxon>Fungi</taxon>
        <taxon>Dikarya</taxon>
        <taxon>Basidiomycota</taxon>
        <taxon>Agaricomycotina</taxon>
        <taxon>Agaricomycetes</taxon>
        <taxon>Russulales</taxon>
        <taxon>Hericiaceae</taxon>
        <taxon>Dentipellis</taxon>
    </lineage>
</organism>
<dbReference type="PANTHER" id="PTHR33606">
    <property type="entry name" value="PROTEIN YCII"/>
    <property type="match status" value="1"/>
</dbReference>
<comment type="caution">
    <text evidence="1">The sequence shown here is derived from an EMBL/GenBank/DDBJ whole genome shotgun (WGS) entry which is preliminary data.</text>
</comment>
<gene>
    <name evidence="1" type="ORF">EVG20_g1492</name>
</gene>
<accession>A0A4Y9Z9I8</accession>
<dbReference type="Proteomes" id="UP000298327">
    <property type="component" value="Unassembled WGS sequence"/>
</dbReference>
<dbReference type="Gene3D" id="3.30.70.1060">
    <property type="entry name" value="Dimeric alpha+beta barrel"/>
    <property type="match status" value="1"/>
</dbReference>
<evidence type="ECO:0000313" key="1">
    <source>
        <dbReference type="EMBL" id="TFY71516.1"/>
    </source>
</evidence>
<dbReference type="InterPro" id="IPR011008">
    <property type="entry name" value="Dimeric_a/b-barrel"/>
</dbReference>